<dbReference type="InterPro" id="IPR009719">
    <property type="entry name" value="GIP1_N"/>
</dbReference>
<feature type="compositionally biased region" description="Basic and acidic residues" evidence="1">
    <location>
        <begin position="376"/>
        <end position="388"/>
    </location>
</feature>
<feature type="compositionally biased region" description="Polar residues" evidence="1">
    <location>
        <begin position="167"/>
        <end position="192"/>
    </location>
</feature>
<feature type="compositionally biased region" description="Polar residues" evidence="1">
    <location>
        <begin position="392"/>
        <end position="401"/>
    </location>
</feature>
<dbReference type="InterPro" id="IPR044277">
    <property type="entry name" value="GIP1"/>
</dbReference>
<feature type="region of interest" description="Disordered" evidence="1">
    <location>
        <begin position="281"/>
        <end position="401"/>
    </location>
</feature>
<dbReference type="PANTHER" id="PTHR46775:SF1">
    <property type="entry name" value="FLOCCULATION PROTEIN (DUF1296)"/>
    <property type="match status" value="1"/>
</dbReference>
<dbReference type="SUPFAM" id="SSF46934">
    <property type="entry name" value="UBA-like"/>
    <property type="match status" value="1"/>
</dbReference>
<proteinExistence type="predicted"/>
<reference evidence="4" key="1">
    <citation type="journal article" date="2017" name="Nat. Commun.">
        <title>The asparagus genome sheds light on the origin and evolution of a young Y chromosome.</title>
        <authorList>
            <person name="Harkess A."/>
            <person name="Zhou J."/>
            <person name="Xu C."/>
            <person name="Bowers J.E."/>
            <person name="Van der Hulst R."/>
            <person name="Ayyampalayam S."/>
            <person name="Mercati F."/>
            <person name="Riccardi P."/>
            <person name="McKain M.R."/>
            <person name="Kakrana A."/>
            <person name="Tang H."/>
            <person name="Ray J."/>
            <person name="Groenendijk J."/>
            <person name="Arikit S."/>
            <person name="Mathioni S.M."/>
            <person name="Nakano M."/>
            <person name="Shan H."/>
            <person name="Telgmann-Rauber A."/>
            <person name="Kanno A."/>
            <person name="Yue Z."/>
            <person name="Chen H."/>
            <person name="Li W."/>
            <person name="Chen Y."/>
            <person name="Xu X."/>
            <person name="Zhang Y."/>
            <person name="Luo S."/>
            <person name="Chen H."/>
            <person name="Gao J."/>
            <person name="Mao Z."/>
            <person name="Pires J.C."/>
            <person name="Luo M."/>
            <person name="Kudrna D."/>
            <person name="Wing R.A."/>
            <person name="Meyers B.C."/>
            <person name="Yi K."/>
            <person name="Kong H."/>
            <person name="Lavrijsen P."/>
            <person name="Sunseri F."/>
            <person name="Falavigna A."/>
            <person name="Ye Y."/>
            <person name="Leebens-Mack J.H."/>
            <person name="Chen G."/>
        </authorList>
    </citation>
    <scope>NUCLEOTIDE SEQUENCE [LARGE SCALE GENOMIC DNA]</scope>
    <source>
        <strain evidence="4">cv. DH0086</strain>
    </source>
</reference>
<dbReference type="EMBL" id="CM007381">
    <property type="protein sequence ID" value="ONK79339.1"/>
    <property type="molecule type" value="Genomic_DNA"/>
</dbReference>
<organism evidence="3 4">
    <name type="scientific">Asparagus officinalis</name>
    <name type="common">Garden asparagus</name>
    <dbReference type="NCBI Taxonomy" id="4686"/>
    <lineage>
        <taxon>Eukaryota</taxon>
        <taxon>Viridiplantae</taxon>
        <taxon>Streptophyta</taxon>
        <taxon>Embryophyta</taxon>
        <taxon>Tracheophyta</taxon>
        <taxon>Spermatophyta</taxon>
        <taxon>Magnoliopsida</taxon>
        <taxon>Liliopsida</taxon>
        <taxon>Asparagales</taxon>
        <taxon>Asparagaceae</taxon>
        <taxon>Asparagoideae</taxon>
        <taxon>Asparagus</taxon>
    </lineage>
</organism>
<dbReference type="PANTHER" id="PTHR46775">
    <property type="entry name" value="FLOCCULATION PROTEIN (DUF1296)"/>
    <property type="match status" value="1"/>
</dbReference>
<keyword evidence="4" id="KW-1185">Reference proteome</keyword>
<feature type="compositionally biased region" description="Low complexity" evidence="1">
    <location>
        <begin position="318"/>
        <end position="332"/>
    </location>
</feature>
<dbReference type="Gramene" id="ONK79339">
    <property type="protein sequence ID" value="ONK79339"/>
    <property type="gene ID" value="A4U43_C01F5360"/>
</dbReference>
<gene>
    <name evidence="3" type="ORF">A4U43_C01F5360</name>
</gene>
<feature type="compositionally biased region" description="Polar residues" evidence="1">
    <location>
        <begin position="213"/>
        <end position="231"/>
    </location>
</feature>
<dbReference type="InterPro" id="IPR009060">
    <property type="entry name" value="UBA-like_sf"/>
</dbReference>
<feature type="compositionally biased region" description="Polar residues" evidence="1">
    <location>
        <begin position="141"/>
        <end position="150"/>
    </location>
</feature>
<dbReference type="GO" id="GO:0051082">
    <property type="term" value="F:unfolded protein binding"/>
    <property type="evidence" value="ECO:0007669"/>
    <property type="project" value="TreeGrafter"/>
</dbReference>
<evidence type="ECO:0000259" key="2">
    <source>
        <dbReference type="Pfam" id="PF06972"/>
    </source>
</evidence>
<dbReference type="Pfam" id="PF06972">
    <property type="entry name" value="GIP1_N"/>
    <property type="match status" value="1"/>
</dbReference>
<feature type="region of interest" description="Disordered" evidence="1">
    <location>
        <begin position="62"/>
        <end position="235"/>
    </location>
</feature>
<feature type="compositionally biased region" description="Basic and acidic residues" evidence="1">
    <location>
        <begin position="103"/>
        <end position="114"/>
    </location>
</feature>
<feature type="compositionally biased region" description="Polar residues" evidence="1">
    <location>
        <begin position="281"/>
        <end position="296"/>
    </location>
</feature>
<feature type="domain" description="GBF-interacting protein 1 N-terminal" evidence="2">
    <location>
        <begin position="13"/>
        <end position="72"/>
    </location>
</feature>
<dbReference type="OrthoDB" id="753279at2759"/>
<sequence>MSGSSSSSSRVSIPNSLRKTIQNLKEIAKNHSDDEIYAMLRECSMDPNETAQKLLLQDPFHEVKRKRDKKKEITKEPVDARWKPVSQGRVGRGGRGNYSSRYTSHDAGGERSIGKENGTQQSTDKVITSSSLPPSQDVETKSSVHASGSESGRPDGPAKDENPVPVQVSTSKNSSVGEASSLKRTSAATLTSKIGKPSRVGAKSPVPLHHVSGSVNHFLSSPKQASGSGVYSSPSDPVLVPSLDARVPGSVGTIKREVGSQRISVEAAVDKVVSRDVSGLEFSSLTETDSSEVNNSHAHEKMQGKSQEFDGNQFFDVSQSSNSLSHTSSAGSRPSSNYNNRAQQLSGPQKAVGPTKEWKPKSTNVKPAPVAGKVETTAKEHASQEAVEHSLPVSSSSLDEPTTKLQNKFGELQFSDTKHVIIPNHLRVPESARTGLSFGSFDPNFGITSSFANDIESEKGSAELSDTSQEIVENVEVQTSSVQIVSPSVQEVEVVDRSHSPEKMHENLASIGDYPQPSTEMPENLTSEEPDSSSSTPAPPEFNQSKAEAAPNLESSQYSVVHTSPTYSNFGLVPQMLGNQFAAVESSESQPRDANHIPSFLVQQPFDPASSYYNSIYRPAADGDGRFSPFFAPAPAAKYNGNVAVLPAQTGQTPQEGGNSLVLSSTGPAPLVTAGMMQTSLAVSQQSLPVFRQPPGVHLPHYAPNYLPYSQYFSPFYIPSPSMHPFLSNAAFPQQPPTGNIYPAPGAPGAAPVKYSISQYKPASNAANPSHIGVPTGYGTYNPSAVTSSSSTGTEDLASSQYKENNVYVAGQQGEGSVWIPTPGRDIPAMQATSFYNLPTQGQHLAFPGIYHHPAQAVAAGAGHPMLQQSQAMSGAVEMVGPPSGVYQQPQRTQINWVNNY</sequence>
<dbReference type="AlphaFoldDB" id="A0A5P1FQR8"/>
<dbReference type="OMA" id="HYAPNYL"/>
<evidence type="ECO:0000313" key="4">
    <source>
        <dbReference type="Proteomes" id="UP000243459"/>
    </source>
</evidence>
<protein>
    <recommendedName>
        <fullName evidence="2">GBF-interacting protein 1 N-terminal domain-containing protein</fullName>
    </recommendedName>
</protein>
<accession>A0A5P1FQR8</accession>
<evidence type="ECO:0000313" key="3">
    <source>
        <dbReference type="EMBL" id="ONK79339.1"/>
    </source>
</evidence>
<feature type="compositionally biased region" description="Polar residues" evidence="1">
    <location>
        <begin position="117"/>
        <end position="134"/>
    </location>
</feature>
<feature type="region of interest" description="Disordered" evidence="1">
    <location>
        <begin position="493"/>
        <end position="544"/>
    </location>
</feature>
<feature type="compositionally biased region" description="Basic and acidic residues" evidence="1">
    <location>
        <begin position="152"/>
        <end position="162"/>
    </location>
</feature>
<feature type="compositionally biased region" description="Basic and acidic residues" evidence="1">
    <location>
        <begin position="494"/>
        <end position="506"/>
    </location>
</feature>
<feature type="compositionally biased region" description="Basic and acidic residues" evidence="1">
    <location>
        <begin position="70"/>
        <end position="82"/>
    </location>
</feature>
<feature type="compositionally biased region" description="Polar residues" evidence="1">
    <location>
        <begin position="333"/>
        <end position="347"/>
    </location>
</feature>
<name>A0A5P1FQR8_ASPOF</name>
<evidence type="ECO:0000256" key="1">
    <source>
        <dbReference type="SAM" id="MobiDB-lite"/>
    </source>
</evidence>
<dbReference type="Proteomes" id="UP000243459">
    <property type="component" value="Chromosome 1"/>
</dbReference>
<feature type="compositionally biased region" description="Polar residues" evidence="1">
    <location>
        <begin position="516"/>
        <end position="525"/>
    </location>
</feature>